<keyword evidence="2" id="KW-1185">Reference proteome</keyword>
<dbReference type="AlphaFoldDB" id="S5LWE3"/>
<dbReference type="InterPro" id="IPR011013">
    <property type="entry name" value="Gal_mutarotase_sf_dom"/>
</dbReference>
<dbReference type="InterPro" id="IPR014718">
    <property type="entry name" value="GH-type_carb-bd"/>
</dbReference>
<sequence length="282" mass="33653">MLVLEKDNIKILVSINPFEIKSIKFENKEILYQQENNWKKTWPILFPICGTLKSNLKVDGKEIFLKRHGFFNEIIDWKILEHSQKGILTEFISKDKLINQFPYKFKILLDLQIINNQINFDITIENIDNKKMFFSFGHHPGFIINDNTEIIFNKKQQYCSDFKRGLIISKQSNFFEIEKLNKNDLSFKNSDSYLVRENNCDRVSIKNDFVEYELIFENYKSLILWSESNEANFLCIEPWNGLPDFEEKKSDELKDKEGILKLEVNEIKKFEYKIIFKNGEQN</sequence>
<dbReference type="KEGG" id="stai:STAIW_v1c02770"/>
<dbReference type="eggNOG" id="COG2017">
    <property type="taxonomic scope" value="Bacteria"/>
</dbReference>
<dbReference type="RefSeq" id="WP_020834080.1">
    <property type="nucleotide sequence ID" value="NC_021846.1"/>
</dbReference>
<protein>
    <submittedName>
        <fullName evidence="1">Aldose 1-epimerase family protein</fullName>
    </submittedName>
</protein>
<dbReference type="Gene3D" id="2.70.98.10">
    <property type="match status" value="1"/>
</dbReference>
<reference evidence="1 2" key="1">
    <citation type="journal article" date="2013" name="Genome Biol. Evol.">
        <title>Comparison of metabolic capacities and inference of gene content evolution in mosquito-associated Spiroplasma diminutum and S. taiwanense.</title>
        <authorList>
            <person name="Lo W.S."/>
            <person name="Ku C."/>
            <person name="Chen L.L."/>
            <person name="Chang T.H."/>
            <person name="Kuo C.H."/>
        </authorList>
    </citation>
    <scope>NUCLEOTIDE SEQUENCE [LARGE SCALE GENOMIC DNA]</scope>
    <source>
        <strain evidence="1">CT-1</strain>
    </source>
</reference>
<dbReference type="HOGENOM" id="CLU_057834_1_0_14"/>
<dbReference type="EMBL" id="CP005074">
    <property type="protein sequence ID" value="AGR40941.1"/>
    <property type="molecule type" value="Genomic_DNA"/>
</dbReference>
<dbReference type="STRING" id="1276220.STAIW_v1c02770"/>
<evidence type="ECO:0000313" key="1">
    <source>
        <dbReference type="EMBL" id="AGR40941.1"/>
    </source>
</evidence>
<dbReference type="GO" id="GO:0016853">
    <property type="term" value="F:isomerase activity"/>
    <property type="evidence" value="ECO:0007669"/>
    <property type="project" value="InterPro"/>
</dbReference>
<proteinExistence type="predicted"/>
<dbReference type="OrthoDB" id="9795355at2"/>
<dbReference type="Pfam" id="PF01263">
    <property type="entry name" value="Aldose_epim"/>
    <property type="match status" value="1"/>
</dbReference>
<dbReference type="InterPro" id="IPR008183">
    <property type="entry name" value="Aldose_1/G6P_1-epimerase"/>
</dbReference>
<dbReference type="GO" id="GO:0005975">
    <property type="term" value="P:carbohydrate metabolic process"/>
    <property type="evidence" value="ECO:0007669"/>
    <property type="project" value="InterPro"/>
</dbReference>
<organism evidence="1 2">
    <name type="scientific">Spiroplasma taiwanense CT-1</name>
    <dbReference type="NCBI Taxonomy" id="1276220"/>
    <lineage>
        <taxon>Bacteria</taxon>
        <taxon>Bacillati</taxon>
        <taxon>Mycoplasmatota</taxon>
        <taxon>Mollicutes</taxon>
        <taxon>Entomoplasmatales</taxon>
        <taxon>Spiroplasmataceae</taxon>
        <taxon>Spiroplasma</taxon>
    </lineage>
</organism>
<dbReference type="SUPFAM" id="SSF74650">
    <property type="entry name" value="Galactose mutarotase-like"/>
    <property type="match status" value="1"/>
</dbReference>
<dbReference type="PATRIC" id="fig|1276220.3.peg.279"/>
<dbReference type="Proteomes" id="UP000014984">
    <property type="component" value="Chromosome"/>
</dbReference>
<dbReference type="GO" id="GO:0030246">
    <property type="term" value="F:carbohydrate binding"/>
    <property type="evidence" value="ECO:0007669"/>
    <property type="project" value="InterPro"/>
</dbReference>
<name>S5LWE3_9MOLU</name>
<accession>S5LWE3</accession>
<evidence type="ECO:0000313" key="2">
    <source>
        <dbReference type="Proteomes" id="UP000014984"/>
    </source>
</evidence>
<gene>
    <name evidence="1" type="ORF">STAIW_v1c02770</name>
</gene>